<dbReference type="Pfam" id="PF19044">
    <property type="entry name" value="P-loop_TraG"/>
    <property type="match status" value="1"/>
</dbReference>
<accession>A0A1F8F9R9</accession>
<dbReference type="SUPFAM" id="SSF52540">
    <property type="entry name" value="P-loop containing nucleoside triphosphate hydrolases"/>
    <property type="match status" value="1"/>
</dbReference>
<feature type="domain" description="TraG P-loop" evidence="3">
    <location>
        <begin position="384"/>
        <end position="531"/>
    </location>
</feature>
<feature type="coiled-coil region" evidence="1">
    <location>
        <begin position="76"/>
        <end position="124"/>
    </location>
</feature>
<dbReference type="EMBL" id="MGJP01000022">
    <property type="protein sequence ID" value="OGN09931.1"/>
    <property type="molecule type" value="Genomic_DNA"/>
</dbReference>
<dbReference type="InterPro" id="IPR043964">
    <property type="entry name" value="P-loop_TraG"/>
</dbReference>
<dbReference type="Pfam" id="PF01935">
    <property type="entry name" value="DUF87"/>
    <property type="match status" value="1"/>
</dbReference>
<evidence type="ECO:0000256" key="1">
    <source>
        <dbReference type="SAM" id="Coils"/>
    </source>
</evidence>
<evidence type="ECO:0000259" key="3">
    <source>
        <dbReference type="Pfam" id="PF19044"/>
    </source>
</evidence>
<evidence type="ECO:0000259" key="2">
    <source>
        <dbReference type="Pfam" id="PF01935"/>
    </source>
</evidence>
<dbReference type="InterPro" id="IPR027417">
    <property type="entry name" value="P-loop_NTPase"/>
</dbReference>
<dbReference type="NCBIfam" id="NF045971">
    <property type="entry name" value="conju_CD1110"/>
    <property type="match status" value="1"/>
</dbReference>
<dbReference type="Proteomes" id="UP000177167">
    <property type="component" value="Unassembled WGS sequence"/>
</dbReference>
<evidence type="ECO:0000313" key="5">
    <source>
        <dbReference type="Proteomes" id="UP000177167"/>
    </source>
</evidence>
<dbReference type="PANTHER" id="PTHR30121">
    <property type="entry name" value="UNCHARACTERIZED PROTEIN YJGR-RELATED"/>
    <property type="match status" value="1"/>
</dbReference>
<sequence>MANTGKTRNTLSEYLAPGAFNIAPTYIQLGDKFARTIFLATYPRYLQTNWFSPVINLDRVFDISIFVLPKNTAAVLKQLRDQLTRLESQVMEGASKGQVRDPMLETAIQDIEVLRDRLQQGTDKFFELGIYITIYEDSLKELDETESKLRGMMEYQLVFPKAATFRMFEGFNSTLPVNDDRLNIHTSLNTEPLSSVFPFVSFDLTSNDGILYGINTHNNSLVLFDRFQLENYNTVVFGKSGGGKSYTIKLEILRSLIFDTQVLVIDPEDEYKYLAETVGGTAVKISISSDQHINPFDLPALKPDESPADVFKFHILNLTGLLRLMLGELTPEESAILDEALIQTYAIKDIVPETDFSKAAPPVLSDLQNILEGLTGAESMATRLKKYTQGTFAGFLNMPTNVSLDNNLVVFSIRDMEEELRPIAMYSILNYIWTSVRRVQKKRLLIVDEAWWLMKYEIGAAFLSNVAKRARKYYLGLTTISQDIADMLSSDRGKSIVTNSSMQILMKQSPAAIDIVQKTFNLTDAEKYYLLEARVGFGLFFVGQNHVGIRVVASYAEDQIITSDPKQILEIEKAKEEWAKLGS</sequence>
<dbReference type="CDD" id="cd01127">
    <property type="entry name" value="TrwB_TraG_TraD_VirD4"/>
    <property type="match status" value="1"/>
</dbReference>
<gene>
    <name evidence="4" type="ORF">A3J46_03455</name>
</gene>
<protein>
    <submittedName>
        <fullName evidence="4">Conjugal transfer protein TraC</fullName>
    </submittedName>
</protein>
<evidence type="ECO:0000313" key="4">
    <source>
        <dbReference type="EMBL" id="OGN09931.1"/>
    </source>
</evidence>
<dbReference type="Gene3D" id="3.40.50.300">
    <property type="entry name" value="P-loop containing nucleotide triphosphate hydrolases"/>
    <property type="match status" value="1"/>
</dbReference>
<dbReference type="InterPro" id="IPR051162">
    <property type="entry name" value="T4SS_component"/>
</dbReference>
<dbReference type="PANTHER" id="PTHR30121:SF6">
    <property type="entry name" value="SLR6007 PROTEIN"/>
    <property type="match status" value="1"/>
</dbReference>
<reference evidence="4 5" key="1">
    <citation type="journal article" date="2016" name="Nat. Commun.">
        <title>Thousands of microbial genomes shed light on interconnected biogeochemical processes in an aquifer system.</title>
        <authorList>
            <person name="Anantharaman K."/>
            <person name="Brown C.T."/>
            <person name="Hug L.A."/>
            <person name="Sharon I."/>
            <person name="Castelle C.J."/>
            <person name="Probst A.J."/>
            <person name="Thomas B.C."/>
            <person name="Singh A."/>
            <person name="Wilkins M.J."/>
            <person name="Karaoz U."/>
            <person name="Brodie E.L."/>
            <person name="Williams K.H."/>
            <person name="Hubbard S.S."/>
            <person name="Banfield J.F."/>
        </authorList>
    </citation>
    <scope>NUCLEOTIDE SEQUENCE [LARGE SCALE GENOMIC DNA]</scope>
</reference>
<proteinExistence type="predicted"/>
<dbReference type="AlphaFoldDB" id="A0A1F8F9R9"/>
<keyword evidence="1" id="KW-0175">Coiled coil</keyword>
<dbReference type="Gene3D" id="1.10.8.730">
    <property type="match status" value="1"/>
</dbReference>
<name>A0A1F8F9R9_9BACT</name>
<organism evidence="4 5">
    <name type="scientific">Candidatus Yanofskybacteria bacterium RIFCSPHIGHO2_02_FULL_41_11</name>
    <dbReference type="NCBI Taxonomy" id="1802675"/>
    <lineage>
        <taxon>Bacteria</taxon>
        <taxon>Candidatus Yanofskyibacteriota</taxon>
    </lineage>
</organism>
<dbReference type="InterPro" id="IPR002789">
    <property type="entry name" value="HerA_central"/>
</dbReference>
<feature type="domain" description="Helicase HerA central" evidence="2">
    <location>
        <begin position="236"/>
        <end position="299"/>
    </location>
</feature>
<comment type="caution">
    <text evidence="4">The sequence shown here is derived from an EMBL/GenBank/DDBJ whole genome shotgun (WGS) entry which is preliminary data.</text>
</comment>